<dbReference type="EMBL" id="MF403008">
    <property type="protein sequence ID" value="AUZ95193.1"/>
    <property type="molecule type" value="Genomic_DNA"/>
</dbReference>
<evidence type="ECO:0000313" key="1">
    <source>
        <dbReference type="EMBL" id="AUZ95193.1"/>
    </source>
</evidence>
<keyword evidence="2" id="KW-1185">Reference proteome</keyword>
<organism evidence="1 2">
    <name type="scientific">Agrobacterium phage Atu_ph07</name>
    <dbReference type="NCBI Taxonomy" id="2024264"/>
    <lineage>
        <taxon>Viruses</taxon>
        <taxon>Duplodnaviria</taxon>
        <taxon>Heunggongvirae</taxon>
        <taxon>Uroviricota</taxon>
        <taxon>Caudoviricetes</taxon>
        <taxon>Polybotosvirus</taxon>
        <taxon>Polybotosvirus Atuph07</taxon>
    </lineage>
</organism>
<name>A0A2L0V087_9CAUD</name>
<reference evidence="1 2" key="1">
    <citation type="submission" date="2017-06" db="EMBL/GenBank/DDBJ databases">
        <authorList>
            <person name="Kim H.J."/>
            <person name="Triplett B.A."/>
        </authorList>
    </citation>
    <scope>NUCLEOTIDE SEQUENCE [LARGE SCALE GENOMIC DNA]</scope>
</reference>
<proteinExistence type="predicted"/>
<dbReference type="GeneID" id="40088437"/>
<dbReference type="RefSeq" id="YP_009612099.1">
    <property type="nucleotide sequence ID" value="NC_042013.1"/>
</dbReference>
<accession>A0A2L0V087</accession>
<evidence type="ECO:0000313" key="2">
    <source>
        <dbReference type="Proteomes" id="UP000223025"/>
    </source>
</evidence>
<dbReference type="KEGG" id="vg:40088437"/>
<protein>
    <submittedName>
        <fullName evidence="1">Uncharacterized protein</fullName>
    </submittedName>
</protein>
<dbReference type="Proteomes" id="UP000223025">
    <property type="component" value="Segment"/>
</dbReference>
<sequence>MTLYTILSESRSGSGFDTANLFYDEDEVVEFIGSLYNKAIRIHQDDEDSKPMTYYADTTLVEILVDGLPTMDLFTNELFEKAPYDYPVALDDFTNIDTKLRVEKTRLENKAIEDFLASQKAADEANEKIIDPEYATYLRLKKKFG</sequence>